<dbReference type="Proteomes" id="UP000645257">
    <property type="component" value="Unassembled WGS sequence"/>
</dbReference>
<evidence type="ECO:0000313" key="5">
    <source>
        <dbReference type="Proteomes" id="UP000645257"/>
    </source>
</evidence>
<protein>
    <recommendedName>
        <fullName evidence="3">CBS domain-containing protein</fullName>
    </recommendedName>
</protein>
<evidence type="ECO:0000256" key="2">
    <source>
        <dbReference type="PROSITE-ProRule" id="PRU00703"/>
    </source>
</evidence>
<evidence type="ECO:0000259" key="3">
    <source>
        <dbReference type="PROSITE" id="PS51371"/>
    </source>
</evidence>
<gene>
    <name evidence="4" type="ORF">GCM10011289_02210</name>
</gene>
<sequence>MRPTPLSAGDLLQVAPSVEPDCTNREVLELFGRHKALPCLPVIERGIPIGMINRNLFVSQMAKPFHREVFGRKSCIAFMDKNPLVVDADTSLTDLSYLAVESGEKALNDGFIVTRDTQYCGIGSATDLMRAITDQTTSKNRQMMESIHYASVIQTSFLRQSAREMRAALDDHVMIWEPRDVVGGDYYYFRRQENGFFAAVIDCTGHGVPGAFMTLIMASALDQVLTSSRLDDPAALLSRVNRQVKQSLGQYAPADRSVIRGAGSDDGMDAAFMHVDLAARRLTFAGANTPLFLHHPGDEAILTLAGNRMGVAYVDTPEDYRWDNHSVALAPGSSVWASSDGIIDQIGSERGIAFGKRRMKEVLLDHIDAPLEEQGRQLMHSLSRWQAAGNQRRRDDVSFMGFRLPRATPPEH</sequence>
<dbReference type="CDD" id="cd04598">
    <property type="entry name" value="CBS_pair_GGDEF_EAL"/>
    <property type="match status" value="1"/>
</dbReference>
<name>A0A918U7J5_9NEIS</name>
<dbReference type="InterPro" id="IPR036457">
    <property type="entry name" value="PPM-type-like_dom_sf"/>
</dbReference>
<dbReference type="InterPro" id="IPR046342">
    <property type="entry name" value="CBS_dom_sf"/>
</dbReference>
<dbReference type="PANTHER" id="PTHR43156">
    <property type="entry name" value="STAGE II SPORULATION PROTEIN E-RELATED"/>
    <property type="match status" value="1"/>
</dbReference>
<proteinExistence type="predicted"/>
<dbReference type="GO" id="GO:0016791">
    <property type="term" value="F:phosphatase activity"/>
    <property type="evidence" value="ECO:0007669"/>
    <property type="project" value="TreeGrafter"/>
</dbReference>
<keyword evidence="5" id="KW-1185">Reference proteome</keyword>
<keyword evidence="1" id="KW-0378">Hydrolase</keyword>
<feature type="domain" description="CBS" evidence="3">
    <location>
        <begin position="79"/>
        <end position="138"/>
    </location>
</feature>
<evidence type="ECO:0000256" key="1">
    <source>
        <dbReference type="ARBA" id="ARBA00022801"/>
    </source>
</evidence>
<dbReference type="Gene3D" id="3.60.40.10">
    <property type="entry name" value="PPM-type phosphatase domain"/>
    <property type="match status" value="1"/>
</dbReference>
<comment type="caution">
    <text evidence="4">The sequence shown here is derived from an EMBL/GenBank/DDBJ whole genome shotgun (WGS) entry which is preliminary data.</text>
</comment>
<keyword evidence="2" id="KW-0129">CBS domain</keyword>
<accession>A0A918U7J5</accession>
<dbReference type="AlphaFoldDB" id="A0A918U7J5"/>
<dbReference type="Pfam" id="PF07228">
    <property type="entry name" value="SpoIIE"/>
    <property type="match status" value="1"/>
</dbReference>
<dbReference type="RefSeq" id="WP_189530240.1">
    <property type="nucleotide sequence ID" value="NZ_BMYX01000001.1"/>
</dbReference>
<dbReference type="EMBL" id="BMYX01000001">
    <property type="protein sequence ID" value="GGY03468.1"/>
    <property type="molecule type" value="Genomic_DNA"/>
</dbReference>
<dbReference type="SUPFAM" id="SSF54631">
    <property type="entry name" value="CBS-domain pair"/>
    <property type="match status" value="1"/>
</dbReference>
<evidence type="ECO:0000313" key="4">
    <source>
        <dbReference type="EMBL" id="GGY03468.1"/>
    </source>
</evidence>
<dbReference type="InterPro" id="IPR000644">
    <property type="entry name" value="CBS_dom"/>
</dbReference>
<reference evidence="4" key="2">
    <citation type="submission" date="2020-09" db="EMBL/GenBank/DDBJ databases">
        <authorList>
            <person name="Sun Q."/>
            <person name="Kim S."/>
        </authorList>
    </citation>
    <scope>NUCLEOTIDE SEQUENCE</scope>
    <source>
        <strain evidence="4">KCTC 32182</strain>
    </source>
</reference>
<dbReference type="SMART" id="SM00331">
    <property type="entry name" value="PP2C_SIG"/>
    <property type="match status" value="1"/>
</dbReference>
<dbReference type="PROSITE" id="PS51371">
    <property type="entry name" value="CBS"/>
    <property type="match status" value="1"/>
</dbReference>
<dbReference type="Pfam" id="PF00571">
    <property type="entry name" value="CBS"/>
    <property type="match status" value="2"/>
</dbReference>
<dbReference type="InterPro" id="IPR001932">
    <property type="entry name" value="PPM-type_phosphatase-like_dom"/>
</dbReference>
<reference evidence="4" key="1">
    <citation type="journal article" date="2014" name="Int. J. Syst. Evol. Microbiol.">
        <title>Complete genome sequence of Corynebacterium casei LMG S-19264T (=DSM 44701T), isolated from a smear-ripened cheese.</title>
        <authorList>
            <consortium name="US DOE Joint Genome Institute (JGI-PGF)"/>
            <person name="Walter F."/>
            <person name="Albersmeier A."/>
            <person name="Kalinowski J."/>
            <person name="Ruckert C."/>
        </authorList>
    </citation>
    <scope>NUCLEOTIDE SEQUENCE</scope>
    <source>
        <strain evidence="4">KCTC 32182</strain>
    </source>
</reference>
<dbReference type="PANTHER" id="PTHR43156:SF9">
    <property type="entry name" value="HAMP DOMAIN-CONTAINING PROTEIN"/>
    <property type="match status" value="1"/>
</dbReference>
<dbReference type="InterPro" id="IPR052016">
    <property type="entry name" value="Bact_Sigma-Reg"/>
</dbReference>
<organism evidence="4 5">
    <name type="scientific">Paludibacterium paludis</name>
    <dbReference type="NCBI Taxonomy" id="1225769"/>
    <lineage>
        <taxon>Bacteria</taxon>
        <taxon>Pseudomonadati</taxon>
        <taxon>Pseudomonadota</taxon>
        <taxon>Betaproteobacteria</taxon>
        <taxon>Neisseriales</taxon>
        <taxon>Chromobacteriaceae</taxon>
        <taxon>Paludibacterium</taxon>
    </lineage>
</organism>
<dbReference type="Gene3D" id="3.10.580.10">
    <property type="entry name" value="CBS-domain"/>
    <property type="match status" value="1"/>
</dbReference>